<proteinExistence type="predicted"/>
<evidence type="ECO:0000256" key="1">
    <source>
        <dbReference type="SAM" id="SignalP"/>
    </source>
</evidence>
<dbReference type="STRING" id="407022.SAMN05661044_04146"/>
<organism evidence="2 3">
    <name type="scientific">Olivibacter domesticus</name>
    <name type="common">Pseudosphingobacterium domesticum</name>
    <dbReference type="NCBI Taxonomy" id="407022"/>
    <lineage>
        <taxon>Bacteria</taxon>
        <taxon>Pseudomonadati</taxon>
        <taxon>Bacteroidota</taxon>
        <taxon>Sphingobacteriia</taxon>
        <taxon>Sphingobacteriales</taxon>
        <taxon>Sphingobacteriaceae</taxon>
        <taxon>Olivibacter</taxon>
    </lineage>
</organism>
<dbReference type="RefSeq" id="WP_139202305.1">
    <property type="nucleotide sequence ID" value="NZ_FOAF01000007.1"/>
</dbReference>
<name>A0A1H7VFM6_OLID1</name>
<keyword evidence="1" id="KW-0732">Signal</keyword>
<gene>
    <name evidence="2" type="ORF">SAMN05661044_04146</name>
</gene>
<dbReference type="Proteomes" id="UP000199421">
    <property type="component" value="Unassembled WGS sequence"/>
</dbReference>
<evidence type="ECO:0000313" key="3">
    <source>
        <dbReference type="Proteomes" id="UP000199421"/>
    </source>
</evidence>
<reference evidence="3" key="1">
    <citation type="submission" date="2016-10" db="EMBL/GenBank/DDBJ databases">
        <authorList>
            <person name="Varghese N."/>
            <person name="Submissions S."/>
        </authorList>
    </citation>
    <scope>NUCLEOTIDE SEQUENCE [LARGE SCALE GENOMIC DNA]</scope>
    <source>
        <strain evidence="3">DSM 18733</strain>
    </source>
</reference>
<keyword evidence="3" id="KW-1185">Reference proteome</keyword>
<evidence type="ECO:0008006" key="4">
    <source>
        <dbReference type="Google" id="ProtNLM"/>
    </source>
</evidence>
<sequence>MKHFFMCLFFMGWYAFAFAQQKQIQGNIKNRAGTAIAYASVMVKNERNHIVSFKASDEKGDFALLLPDTLILYPIRLEIRHLGYKTIKLSITDLKKNYPIVMEEQAIDLSQVEVKSRPRIDRRGDTLSYEVSTFSKNEDRSIGDVLKRMPGIEVNDKGEIKYNGKSISNFYIDDDDLLNDRYAIGSKTIRHDMVKRVEILQNHQPIKVLRQRVLSDAVALNLVIKEKAKLKLTGQAKIGLGAPHQYDSELNTVLFNKKYKMLNVLKANNIGEDLLADFTAFNQSSFLAAMDNGHPQALLSASTVAVPELPKNQYYFNRSGSLNANNLVNLKNGIQLKSNINVLSDRNVLEYNSFNDLYLEDDTVHYSEEQKVFKSLFLTDISLSAEANKELYYFRNRLRVAYTGQPIRAELGSNEFELDQQLNDHISDFSNHLEYVPMLKNKNIIRAEWYTSYYRNFQKLTIWPGINDQVLNRDSAYARAEQMVQTPSWFNKMSLAYGLVNGLIKQQYQIGLLNEIQQLKSALRLEQLDGHTNPFEGSDDNNLRWTRSRLYTNAIYEYKMEKLEASFSIPMTWQIIRYQDHNFQVDNHKRQFFVNPSLRLKVMTTVEDFISLNYSYNNKVGDINNVYRGAILLNYRSLQSNDALLQEQNNHQAGLSYNFQHAITMLFLHGGLSWSKATANAILSSRVTNNITQTVLVPLSNNVSTFSVYGGASKYIFVFGATAAIKASWDNARYNQLLNGHLFPYANSTFSLSPSIEARLWSAISLSYNATGTWMKSKAVAKEGTPSLPEQQITLYDQSVQFNFAPYKSLFMTVTGRQQFRQQKRQHLSYFFVDANVRYRIDKWHSDIEMNLINLADVKDYETYSISGNRFYYSHYSLRGRMAVLKYTFSF</sequence>
<dbReference type="AlphaFoldDB" id="A0A1H7VFM6"/>
<accession>A0A1H7VFM6</accession>
<feature type="signal peptide" evidence="1">
    <location>
        <begin position="1"/>
        <end position="19"/>
    </location>
</feature>
<evidence type="ECO:0000313" key="2">
    <source>
        <dbReference type="EMBL" id="SEM07577.1"/>
    </source>
</evidence>
<dbReference type="EMBL" id="FOAF01000007">
    <property type="protein sequence ID" value="SEM07577.1"/>
    <property type="molecule type" value="Genomic_DNA"/>
</dbReference>
<dbReference type="SUPFAM" id="SSF56935">
    <property type="entry name" value="Porins"/>
    <property type="match status" value="1"/>
</dbReference>
<protein>
    <recommendedName>
        <fullName evidence="4">CarboxypepD_reg-like domain-containing protein</fullName>
    </recommendedName>
</protein>
<feature type="chain" id="PRO_5011697483" description="CarboxypepD_reg-like domain-containing protein" evidence="1">
    <location>
        <begin position="20"/>
        <end position="891"/>
    </location>
</feature>
<dbReference type="OrthoDB" id="603275at2"/>